<feature type="region of interest" description="Disordered" evidence="1">
    <location>
        <begin position="72"/>
        <end position="91"/>
    </location>
</feature>
<organism evidence="2 3">
    <name type="scientific">Xylaria bambusicola</name>
    <dbReference type="NCBI Taxonomy" id="326684"/>
    <lineage>
        <taxon>Eukaryota</taxon>
        <taxon>Fungi</taxon>
        <taxon>Dikarya</taxon>
        <taxon>Ascomycota</taxon>
        <taxon>Pezizomycotina</taxon>
        <taxon>Sordariomycetes</taxon>
        <taxon>Xylariomycetidae</taxon>
        <taxon>Xylariales</taxon>
        <taxon>Xylariaceae</taxon>
        <taxon>Xylaria</taxon>
    </lineage>
</organism>
<feature type="region of interest" description="Disordered" evidence="1">
    <location>
        <begin position="483"/>
        <end position="515"/>
    </location>
</feature>
<gene>
    <name evidence="2" type="ORF">RRF57_007027</name>
</gene>
<feature type="compositionally biased region" description="Basic and acidic residues" evidence="1">
    <location>
        <begin position="873"/>
        <end position="886"/>
    </location>
</feature>
<feature type="compositionally biased region" description="Polar residues" evidence="1">
    <location>
        <begin position="544"/>
        <end position="558"/>
    </location>
</feature>
<proteinExistence type="predicted"/>
<keyword evidence="3" id="KW-1185">Reference proteome</keyword>
<feature type="compositionally biased region" description="Basic and acidic residues" evidence="1">
    <location>
        <begin position="358"/>
        <end position="369"/>
    </location>
</feature>
<feature type="compositionally biased region" description="Low complexity" evidence="1">
    <location>
        <begin position="897"/>
        <end position="906"/>
    </location>
</feature>
<feature type="compositionally biased region" description="Basic and acidic residues" evidence="1">
    <location>
        <begin position="565"/>
        <end position="575"/>
    </location>
</feature>
<sequence>MSILCCCRNHQSAEKETRTEPLKLPIQPPRARLSKALSRSDADMYLSSILASRGPSQLIIPAYHNIVDPEAVEVEDSDEEGPERDAREPNMTALGSFGTKFIRRLSHRTDSKAGSGPSVGTSDEELARRAELKRLMHKRIQDELKSEEEEEEEDEDNGLRPSLLKSPSINNCREPELHGGGPRDTLEFSVPAVDDQQQVKEACAPSGTTFPATHIIIGPQESFQQPSHHSKSSKAPIDNSCQEYDMPLNNIDSVVQPPLSPHLAPVHLLGGSGCESPSTTSWRLSYSEIHIESYIEPLVEARAASRPQSLLPEHSFSKLDDNTTHPSETDATRYCSKPAIQNGTIGTSQAMQTGQATHLEENSEDKDISSDSFETTDGRYSPMDVWLRSQDVHCASDSSSCSNPEMALESSNECNITDRAAVQRNSEKPAGLPIFTEQTAASSSIVRERPPGAWPMTPEQITSNESIASYQHSNQIENVIDTAASPTEDQYQDVSSRYTSSRYTTRPNSQRATPMDSLQSLTELMKNCEILQPLSSAQGSVSQYNVTDSENSGSSYRTALNKMPPSDHTKPDPELTRFGKAEALSINASETESFRQREEELKSIEKRFGLTPARRCPRTPVCSRFKEEFEDPKESSIGRSSILSKLYLAIPKKTRVSSSHMELNKSKEEFGMHLIDCQKSQRLQLPARGSNEERCLPFKAVPEIQKGATGQGQRAKNQGGDYDTRSLKGRPIKVSALKSNMNSSEAQDIHSETQCLDINTMTGKASMGKDKGGYPLLTPEDIDVMTDAEAGRAVGIHTGVFQEWVEQLQAEDIQRRSQAESRHNVPKHQTWRLRTPPASWAKWPSHTRRERTAAAGAKDRVTARDFAAVTSPDHSKAGADNKEQAKGPDLTEEPRNLSSQLSKALKSSWNKMMHTGSIGRTPDHRLTTQGSPMSHGFLEYPELKLLPTAEGYREVQALDQQIDTMKRRSISGKRYVRQSSNGGVRGPLASRIAEEVHKFQVESENTPWTDIQYNTKTSTPTEFLSPAYALARRSGPCKLELPRNAGFQSAYEDCVQTQMLDDGDDNNIVEGQDRAIIKRARSTGNIKIELPEDERTPTPIRKAMKMGLRRHKSLGWIRGRNNGSDKSPAGGPE</sequence>
<feature type="region of interest" description="Disordered" evidence="1">
    <location>
        <begin position="142"/>
        <end position="187"/>
    </location>
</feature>
<name>A0AAN7ZA10_9PEZI</name>
<feature type="compositionally biased region" description="Acidic residues" evidence="1">
    <location>
        <begin position="72"/>
        <end position="82"/>
    </location>
</feature>
<evidence type="ECO:0000313" key="2">
    <source>
        <dbReference type="EMBL" id="KAK5631313.1"/>
    </source>
</evidence>
<feature type="region of interest" description="Disordered" evidence="1">
    <location>
        <begin position="544"/>
        <end position="575"/>
    </location>
</feature>
<evidence type="ECO:0000313" key="3">
    <source>
        <dbReference type="Proteomes" id="UP001305414"/>
    </source>
</evidence>
<feature type="region of interest" description="Disordered" evidence="1">
    <location>
        <begin position="351"/>
        <end position="376"/>
    </location>
</feature>
<feature type="region of interest" description="Disordered" evidence="1">
    <location>
        <begin position="1111"/>
        <end position="1133"/>
    </location>
</feature>
<feature type="region of interest" description="Disordered" evidence="1">
    <location>
        <begin position="707"/>
        <end position="727"/>
    </location>
</feature>
<dbReference type="EMBL" id="JAWHQM010000019">
    <property type="protein sequence ID" value="KAK5631313.1"/>
    <property type="molecule type" value="Genomic_DNA"/>
</dbReference>
<dbReference type="AlphaFoldDB" id="A0AAN7ZA10"/>
<feature type="compositionally biased region" description="Acidic residues" evidence="1">
    <location>
        <begin position="145"/>
        <end position="156"/>
    </location>
</feature>
<dbReference type="Proteomes" id="UP001305414">
    <property type="component" value="Unassembled WGS sequence"/>
</dbReference>
<reference evidence="2 3" key="1">
    <citation type="submission" date="2023-10" db="EMBL/GenBank/DDBJ databases">
        <title>Draft genome sequence of Xylaria bambusicola isolate GMP-LS, the root and basal stem rot pathogen of sugarcane in Indonesia.</title>
        <authorList>
            <person name="Selvaraj P."/>
            <person name="Muralishankar V."/>
            <person name="Muruganantham S."/>
            <person name="Sp S."/>
            <person name="Haryani S."/>
            <person name="Lau K.J.X."/>
            <person name="Naqvi N.I."/>
        </authorList>
    </citation>
    <scope>NUCLEOTIDE SEQUENCE [LARGE SCALE GENOMIC DNA]</scope>
    <source>
        <strain evidence="2">GMP-LS</strain>
    </source>
</reference>
<feature type="region of interest" description="Disordered" evidence="1">
    <location>
        <begin position="839"/>
        <end position="906"/>
    </location>
</feature>
<evidence type="ECO:0000256" key="1">
    <source>
        <dbReference type="SAM" id="MobiDB-lite"/>
    </source>
</evidence>
<feature type="compositionally biased region" description="Low complexity" evidence="1">
    <location>
        <begin position="495"/>
        <end position="506"/>
    </location>
</feature>
<accession>A0AAN7ZA10</accession>
<protein>
    <submittedName>
        <fullName evidence="2">Uncharacterized protein</fullName>
    </submittedName>
</protein>
<feature type="compositionally biased region" description="Polar residues" evidence="1">
    <location>
        <begin position="484"/>
        <end position="494"/>
    </location>
</feature>
<comment type="caution">
    <text evidence="2">The sequence shown here is derived from an EMBL/GenBank/DDBJ whole genome shotgun (WGS) entry which is preliminary data.</text>
</comment>